<dbReference type="Proteomes" id="UP000321379">
    <property type="component" value="Unassembled WGS sequence"/>
</dbReference>
<dbReference type="EMBL" id="VRMG01000013">
    <property type="protein sequence ID" value="TXN28530.1"/>
    <property type="molecule type" value="Genomic_DNA"/>
</dbReference>
<sequence>MGTANGAIEETMTLFEGADEAYSAPRRRRRGLSRVVPTVIALLLVAAGAWGVVSFQRLVDQYTVWTFTPSAATESIADGSRMTAEGRFLFFASKPAVEPAALFDSSCASEQEGSGILGCYLPTGRTIHLFDVTDDRLAGLEDVVGAHEMLHAAWDRMNTLDRQQLIPELEAAASRLAGNADFTSRMAYYAKAEPGERDNELHSIIGTEVASIGPALEAHYAQYFTDRAAVVALHEKSDAVFTDLQARSAALSTAMAALKAEIDTEYAAYSSGYEGLNADVLAFNARTDWTSNAEIGRATRSLEARRAALDAQYADVVAKHNEYNADHAALTSLTDQTNELYKGLNLQPALPSK</sequence>
<organism evidence="2 3">
    <name type="scientific">Lacisediminihabitans profunda</name>
    <dbReference type="NCBI Taxonomy" id="2594790"/>
    <lineage>
        <taxon>Bacteria</taxon>
        <taxon>Bacillati</taxon>
        <taxon>Actinomycetota</taxon>
        <taxon>Actinomycetes</taxon>
        <taxon>Micrococcales</taxon>
        <taxon>Microbacteriaceae</taxon>
        <taxon>Lacisediminihabitans</taxon>
    </lineage>
</organism>
<dbReference type="AlphaFoldDB" id="A0A5C8UM35"/>
<comment type="caution">
    <text evidence="2">The sequence shown here is derived from an EMBL/GenBank/DDBJ whole genome shotgun (WGS) entry which is preliminary data.</text>
</comment>
<reference evidence="2 3" key="1">
    <citation type="submission" date="2019-08" db="EMBL/GenBank/DDBJ databases">
        <title>Bacterial whole genome sequence for Glaciihabitans sp. CHu50b-6-2.</title>
        <authorList>
            <person name="Jin L."/>
        </authorList>
    </citation>
    <scope>NUCLEOTIDE SEQUENCE [LARGE SCALE GENOMIC DNA]</scope>
    <source>
        <strain evidence="2 3">CHu50b-6-2</strain>
    </source>
</reference>
<evidence type="ECO:0000313" key="2">
    <source>
        <dbReference type="EMBL" id="TXN28530.1"/>
    </source>
</evidence>
<accession>A0A5C8UM35</accession>
<feature type="transmembrane region" description="Helical" evidence="1">
    <location>
        <begin position="35"/>
        <end position="53"/>
    </location>
</feature>
<evidence type="ECO:0000313" key="3">
    <source>
        <dbReference type="Proteomes" id="UP000321379"/>
    </source>
</evidence>
<keyword evidence="1" id="KW-0812">Transmembrane</keyword>
<keyword evidence="1" id="KW-0472">Membrane</keyword>
<keyword evidence="1" id="KW-1133">Transmembrane helix</keyword>
<dbReference type="RefSeq" id="WP_147784883.1">
    <property type="nucleotide sequence ID" value="NZ_VRMG01000013.1"/>
</dbReference>
<evidence type="ECO:0000256" key="1">
    <source>
        <dbReference type="SAM" id="Phobius"/>
    </source>
</evidence>
<proteinExistence type="predicted"/>
<protein>
    <submittedName>
        <fullName evidence="2">Uncharacterized protein</fullName>
    </submittedName>
</protein>
<gene>
    <name evidence="2" type="ORF">FVP33_16975</name>
</gene>
<keyword evidence="3" id="KW-1185">Reference proteome</keyword>
<name>A0A5C8UM35_9MICO</name>